<proteinExistence type="predicted"/>
<dbReference type="InterPro" id="IPR055414">
    <property type="entry name" value="LRR_R13L4/SHOC2-like"/>
</dbReference>
<dbReference type="Pfam" id="PF23598">
    <property type="entry name" value="LRR_14"/>
    <property type="match status" value="1"/>
</dbReference>
<keyword evidence="2" id="KW-0677">Repeat</keyword>
<gene>
    <name evidence="4" type="ORF">OO013_17095</name>
</gene>
<keyword evidence="1" id="KW-0433">Leucine-rich repeat</keyword>
<name>A0ABT3RUZ3_9BACT</name>
<dbReference type="InterPro" id="IPR032675">
    <property type="entry name" value="LRR_dom_sf"/>
</dbReference>
<dbReference type="RefSeq" id="WP_266058199.1">
    <property type="nucleotide sequence ID" value="NZ_JAPFQN010000010.1"/>
</dbReference>
<dbReference type="PANTHER" id="PTHR48051">
    <property type="match status" value="1"/>
</dbReference>
<evidence type="ECO:0000256" key="1">
    <source>
        <dbReference type="ARBA" id="ARBA00022614"/>
    </source>
</evidence>
<dbReference type="PROSITE" id="PS51257">
    <property type="entry name" value="PROKAR_LIPOPROTEIN"/>
    <property type="match status" value="1"/>
</dbReference>
<dbReference type="SUPFAM" id="SSF52058">
    <property type="entry name" value="L domain-like"/>
    <property type="match status" value="1"/>
</dbReference>
<dbReference type="PANTHER" id="PTHR48051:SF54">
    <property type="entry name" value="LEUCINE-RICH REPEAT-CONTAINING PROTEIN"/>
    <property type="match status" value="1"/>
</dbReference>
<evidence type="ECO:0000313" key="5">
    <source>
        <dbReference type="Proteomes" id="UP001209885"/>
    </source>
</evidence>
<comment type="caution">
    <text evidence="4">The sequence shown here is derived from an EMBL/GenBank/DDBJ whole genome shotgun (WGS) entry which is preliminary data.</text>
</comment>
<dbReference type="Gene3D" id="2.60.40.2340">
    <property type="match status" value="1"/>
</dbReference>
<dbReference type="Gene3D" id="3.80.10.10">
    <property type="entry name" value="Ribonuclease Inhibitor"/>
    <property type="match status" value="1"/>
</dbReference>
<evidence type="ECO:0000313" key="4">
    <source>
        <dbReference type="EMBL" id="MCX2745601.1"/>
    </source>
</evidence>
<dbReference type="EMBL" id="JAPFQN010000010">
    <property type="protein sequence ID" value="MCX2745601.1"/>
    <property type="molecule type" value="Genomic_DNA"/>
</dbReference>
<feature type="domain" description="Disease resistance R13L4/SHOC-2-like LRR" evidence="3">
    <location>
        <begin position="162"/>
        <end position="259"/>
    </location>
</feature>
<dbReference type="Proteomes" id="UP001209885">
    <property type="component" value="Unassembled WGS sequence"/>
</dbReference>
<accession>A0ABT3RUZ3</accession>
<protein>
    <recommendedName>
        <fullName evidence="3">Disease resistance R13L4/SHOC-2-like LRR domain-containing protein</fullName>
    </recommendedName>
</protein>
<evidence type="ECO:0000259" key="3">
    <source>
        <dbReference type="Pfam" id="PF23598"/>
    </source>
</evidence>
<sequence length="290" mass="31739">MPLTNKIFPLVIVLIGSILFTGCSDDDPTLNREKEILSFQFLMSQNSISTNVIGEIDHETNTIFAVLPGNSLKTALVPAVISSTGATVTPIGVQDFSVPVTYTITAEDGTSEEYEVRVVNERDALVAIYEANSSNDLGWNLYEPDLSQWDGVFLFDGVIVELRIHNSLLEVIPPEIGYLKNLKVLMTHMNNNASLPPEIGKLTNLERLSVGINNYLSSVPPEIGQLRSLKNLWIDNNPSLTSIPREIGQLSNLQNLFINGNGFSIIPGEICAMSTEYGTTIYTGVGMTCE</sequence>
<keyword evidence="5" id="KW-1185">Reference proteome</keyword>
<reference evidence="4 5" key="1">
    <citation type="submission" date="2022-11" db="EMBL/GenBank/DDBJ databases">
        <title>The characterization of three novel Bacteroidetes species and genomic analysis of their roles in tidal elemental geochemical cycles.</title>
        <authorList>
            <person name="Ma K."/>
        </authorList>
    </citation>
    <scope>NUCLEOTIDE SEQUENCE [LARGE SCALE GENOMIC DNA]</scope>
    <source>
        <strain evidence="4 5">M17</strain>
    </source>
</reference>
<organism evidence="4 5">
    <name type="scientific">Mangrovivirga halotolerans</name>
    <dbReference type="NCBI Taxonomy" id="2993936"/>
    <lineage>
        <taxon>Bacteria</taxon>
        <taxon>Pseudomonadati</taxon>
        <taxon>Bacteroidota</taxon>
        <taxon>Cytophagia</taxon>
        <taxon>Cytophagales</taxon>
        <taxon>Mangrovivirgaceae</taxon>
        <taxon>Mangrovivirga</taxon>
    </lineage>
</organism>
<evidence type="ECO:0000256" key="2">
    <source>
        <dbReference type="ARBA" id="ARBA00022737"/>
    </source>
</evidence>
<dbReference type="InterPro" id="IPR050216">
    <property type="entry name" value="LRR_domain-containing"/>
</dbReference>